<feature type="region of interest" description="Disordered" evidence="1">
    <location>
        <begin position="133"/>
        <end position="154"/>
    </location>
</feature>
<dbReference type="AlphaFoldDB" id="A0A2T9YQ40"/>
<gene>
    <name evidence="2" type="ORF">BB561_002558</name>
</gene>
<name>A0A2T9YQ40_9FUNG</name>
<sequence>MEAKRAEYRPVSRTYYQLDYKLFVDVVKYRMYKVQQLVKSRMEVERSKLGFICPSCKHEYSTMQALSLVDFSNGLFICEICSSALEDNTVSDVSAKSQETLSHLMDQCGPILNALKQTDSLILPLPSSFESYIPPDLENENPNEEQYEKKEDLEDDAANQKSLNVAKDTGINTGDILVEFDFTGMQIVPDNLVSENILKVHEKKVKSGIALKGKKLMPNQQADLDDSRNRDSFKNNNHMLDFYSDAEENGLYTKSKENEKFYVNYYKDFARTNGIRLNKRRKFEKINNSSADQNLPNSQNQGSEQRIFDDILNGGQSTQRSDGSLDDNRYHYSNAGDTNQVGKSDSIQKFGVKIQARMKEYQDSIIVKGEKVPLNQINVKDIQCMTNAEYIAYWNLMCKTCYKMLKLDDSNIGTEYKKFCELGYKHDKILNDNFEAEGCNKNEIGTARTERTNTKFNEINLKNS</sequence>
<accession>A0A2T9YQ40</accession>
<dbReference type="GO" id="GO:0005673">
    <property type="term" value="C:transcription factor TFIIE complex"/>
    <property type="evidence" value="ECO:0007669"/>
    <property type="project" value="TreeGrafter"/>
</dbReference>
<evidence type="ECO:0008006" key="4">
    <source>
        <dbReference type="Google" id="ProtNLM"/>
    </source>
</evidence>
<dbReference type="Proteomes" id="UP000245383">
    <property type="component" value="Unassembled WGS sequence"/>
</dbReference>
<evidence type="ECO:0000313" key="2">
    <source>
        <dbReference type="EMBL" id="PVU94426.1"/>
    </source>
</evidence>
<organism evidence="2 3">
    <name type="scientific">Smittium simulii</name>
    <dbReference type="NCBI Taxonomy" id="133385"/>
    <lineage>
        <taxon>Eukaryota</taxon>
        <taxon>Fungi</taxon>
        <taxon>Fungi incertae sedis</taxon>
        <taxon>Zoopagomycota</taxon>
        <taxon>Kickxellomycotina</taxon>
        <taxon>Harpellomycetes</taxon>
        <taxon>Harpellales</taxon>
        <taxon>Legeriomycetaceae</taxon>
        <taxon>Smittium</taxon>
    </lineage>
</organism>
<dbReference type="PANTHER" id="PTHR13097">
    <property type="entry name" value="TRANSCRIPTION INITIATION FACTOR IIE, ALPHA SUBUNIT"/>
    <property type="match status" value="1"/>
</dbReference>
<dbReference type="PANTHER" id="PTHR13097:SF7">
    <property type="entry name" value="GENERAL TRANSCRIPTION FACTOR IIE SUBUNIT 1"/>
    <property type="match status" value="1"/>
</dbReference>
<evidence type="ECO:0000313" key="3">
    <source>
        <dbReference type="Proteomes" id="UP000245383"/>
    </source>
</evidence>
<proteinExistence type="predicted"/>
<dbReference type="SUPFAM" id="SSF57783">
    <property type="entry name" value="Zinc beta-ribbon"/>
    <property type="match status" value="1"/>
</dbReference>
<evidence type="ECO:0000256" key="1">
    <source>
        <dbReference type="SAM" id="MobiDB-lite"/>
    </source>
</evidence>
<keyword evidence="3" id="KW-1185">Reference proteome</keyword>
<dbReference type="STRING" id="133385.A0A2T9YQ40"/>
<feature type="region of interest" description="Disordered" evidence="1">
    <location>
        <begin position="318"/>
        <end position="340"/>
    </location>
</feature>
<reference evidence="2 3" key="1">
    <citation type="journal article" date="2018" name="MBio">
        <title>Comparative Genomics Reveals the Core Gene Toolbox for the Fungus-Insect Symbiosis.</title>
        <authorList>
            <person name="Wang Y."/>
            <person name="Stata M."/>
            <person name="Wang W."/>
            <person name="Stajich J.E."/>
            <person name="White M.M."/>
            <person name="Moncalvo J.M."/>
        </authorList>
    </citation>
    <scope>NUCLEOTIDE SEQUENCE [LARGE SCALE GENOMIC DNA]</scope>
    <source>
        <strain evidence="2 3">SWE-8-4</strain>
    </source>
</reference>
<dbReference type="EMBL" id="MBFR01000091">
    <property type="protein sequence ID" value="PVU94426.1"/>
    <property type="molecule type" value="Genomic_DNA"/>
</dbReference>
<dbReference type="InterPro" id="IPR013083">
    <property type="entry name" value="Znf_RING/FYVE/PHD"/>
</dbReference>
<dbReference type="OrthoDB" id="361102at2759"/>
<dbReference type="InterPro" id="IPR039997">
    <property type="entry name" value="TFE"/>
</dbReference>
<comment type="caution">
    <text evidence="2">The sequence shown here is derived from an EMBL/GenBank/DDBJ whole genome shotgun (WGS) entry which is preliminary data.</text>
</comment>
<dbReference type="GO" id="GO:0006367">
    <property type="term" value="P:transcription initiation at RNA polymerase II promoter"/>
    <property type="evidence" value="ECO:0007669"/>
    <property type="project" value="TreeGrafter"/>
</dbReference>
<dbReference type="Gene3D" id="3.30.40.10">
    <property type="entry name" value="Zinc/RING finger domain, C3HC4 (zinc finger)"/>
    <property type="match status" value="1"/>
</dbReference>
<protein>
    <recommendedName>
        <fullName evidence="4">Transcription initiation factor IIE subunit alpha</fullName>
    </recommendedName>
</protein>